<dbReference type="AlphaFoldDB" id="A0A2D4I163"/>
<dbReference type="EMBL" id="IACK01067558">
    <property type="protein sequence ID" value="LAA77975.1"/>
    <property type="molecule type" value="Transcribed_RNA"/>
</dbReference>
<organism evidence="1">
    <name type="scientific">Micrurus lemniscatus lemniscatus</name>
    <dbReference type="NCBI Taxonomy" id="129467"/>
    <lineage>
        <taxon>Eukaryota</taxon>
        <taxon>Metazoa</taxon>
        <taxon>Chordata</taxon>
        <taxon>Craniata</taxon>
        <taxon>Vertebrata</taxon>
        <taxon>Euteleostomi</taxon>
        <taxon>Lepidosauria</taxon>
        <taxon>Squamata</taxon>
        <taxon>Bifurcata</taxon>
        <taxon>Unidentata</taxon>
        <taxon>Episquamata</taxon>
        <taxon>Toxicofera</taxon>
        <taxon>Serpentes</taxon>
        <taxon>Colubroidea</taxon>
        <taxon>Elapidae</taxon>
        <taxon>Elapinae</taxon>
        <taxon>Micrurus</taxon>
    </lineage>
</organism>
<sequence length="112" mass="13536">MLFLDFQSTEDRWIREPALYDQLHLKYRVIVECLPVRLPEPVPRVARQKPLVVQEFPALLVKTRKRKECKRKKKKFNKTSVFKSLYLSAKLKITIWCISQRNSTNYHELQYK</sequence>
<name>A0A2D4I163_MICLE</name>
<protein>
    <submittedName>
        <fullName evidence="1">Uncharacterized protein</fullName>
    </submittedName>
</protein>
<reference evidence="1" key="2">
    <citation type="submission" date="2017-11" db="EMBL/GenBank/DDBJ databases">
        <title>Coralsnake Venomics: Analyses of Venom Gland Transcriptomes and Proteomes of Six Brazilian Taxa.</title>
        <authorList>
            <person name="Aird S.D."/>
            <person name="Jorge da Silva N."/>
            <person name="Qiu L."/>
            <person name="Villar-Briones A."/>
            <person name="Aparecida-Saddi V."/>
            <person name="Campos-Telles M.P."/>
            <person name="Grau M."/>
            <person name="Mikheyev A.S."/>
        </authorList>
    </citation>
    <scope>NUCLEOTIDE SEQUENCE</scope>
    <source>
        <tissue evidence="1">Venom_gland</tissue>
    </source>
</reference>
<evidence type="ECO:0000313" key="1">
    <source>
        <dbReference type="EMBL" id="LAA77975.1"/>
    </source>
</evidence>
<reference evidence="1" key="1">
    <citation type="submission" date="2017-07" db="EMBL/GenBank/DDBJ databases">
        <authorList>
            <person name="Mikheyev A."/>
            <person name="Grau M."/>
        </authorList>
    </citation>
    <scope>NUCLEOTIDE SEQUENCE</scope>
    <source>
        <tissue evidence="1">Venom_gland</tissue>
    </source>
</reference>
<proteinExistence type="predicted"/>
<accession>A0A2D4I163</accession>